<evidence type="ECO:0000256" key="6">
    <source>
        <dbReference type="SAM" id="Phobius"/>
    </source>
</evidence>
<sequence length="375" mass="40528">MDKQSETPPEPVHDRAEQQVRMLSAIMLLLAVGVLLALPFVLMIGSVVFLPLTAALILSILVSPLADQLSRLSLPNALASFLALVLALGLFGVLLSAIMQPMVETFDQLPSMTQKVTQRLSQLRGNLGWLNDISATLDRLGGHNKAREVVLAGPNVVEQFVFATPAVVIEVLVTVLMSFFMIESRVRMRERLLHDRIHGYAGLKAARVLREVQDLVASYMATVGLINLGVGAIVTLGAAALGLDAPLMWGALAAMLNFLPYLGPLVMMVLLALFGLGNADTVFEGLVPALLYLGLHAVEANLVTPAVLGRRFTLNPVMILAAISFFYWIWGVTGALLAMPMLLVLTALFHHVGQPNLIGFIFGEPLFPESEPEEI</sequence>
<dbReference type="Pfam" id="PF01594">
    <property type="entry name" value="AI-2E_transport"/>
    <property type="match status" value="1"/>
</dbReference>
<organism evidence="7 8">
    <name type="scientific">Novosphingobium kunmingense</name>
    <dbReference type="NCBI Taxonomy" id="1211806"/>
    <lineage>
        <taxon>Bacteria</taxon>
        <taxon>Pseudomonadati</taxon>
        <taxon>Pseudomonadota</taxon>
        <taxon>Alphaproteobacteria</taxon>
        <taxon>Sphingomonadales</taxon>
        <taxon>Sphingomonadaceae</taxon>
        <taxon>Novosphingobium</taxon>
    </lineage>
</organism>
<proteinExistence type="inferred from homology"/>
<feature type="transmembrane region" description="Helical" evidence="6">
    <location>
        <begin position="20"/>
        <end position="42"/>
    </location>
</feature>
<dbReference type="OrthoDB" id="9799225at2"/>
<evidence type="ECO:0000313" key="7">
    <source>
        <dbReference type="EMBL" id="PKB14761.1"/>
    </source>
</evidence>
<evidence type="ECO:0000313" key="8">
    <source>
        <dbReference type="Proteomes" id="UP000232587"/>
    </source>
</evidence>
<protein>
    <submittedName>
        <fullName evidence="7">Putative PurR-regulated permease PerM</fullName>
    </submittedName>
</protein>
<feature type="transmembrane region" description="Helical" evidence="6">
    <location>
        <begin position="160"/>
        <end position="182"/>
    </location>
</feature>
<keyword evidence="8" id="KW-1185">Reference proteome</keyword>
<evidence type="ECO:0000256" key="5">
    <source>
        <dbReference type="ARBA" id="ARBA00023136"/>
    </source>
</evidence>
<evidence type="ECO:0000256" key="1">
    <source>
        <dbReference type="ARBA" id="ARBA00004141"/>
    </source>
</evidence>
<gene>
    <name evidence="7" type="ORF">B0I00_2361</name>
</gene>
<evidence type="ECO:0000256" key="2">
    <source>
        <dbReference type="ARBA" id="ARBA00009773"/>
    </source>
</evidence>
<feature type="transmembrane region" description="Helical" evidence="6">
    <location>
        <begin position="327"/>
        <end position="349"/>
    </location>
</feature>
<keyword evidence="3 6" id="KW-0812">Transmembrane</keyword>
<comment type="caution">
    <text evidence="7">The sequence shown here is derived from an EMBL/GenBank/DDBJ whole genome shotgun (WGS) entry which is preliminary data.</text>
</comment>
<feature type="transmembrane region" description="Helical" evidence="6">
    <location>
        <begin position="48"/>
        <end position="66"/>
    </location>
</feature>
<dbReference type="GO" id="GO:0055085">
    <property type="term" value="P:transmembrane transport"/>
    <property type="evidence" value="ECO:0007669"/>
    <property type="project" value="TreeGrafter"/>
</dbReference>
<dbReference type="AlphaFoldDB" id="A0A2N0H747"/>
<dbReference type="GO" id="GO:0016020">
    <property type="term" value="C:membrane"/>
    <property type="evidence" value="ECO:0007669"/>
    <property type="project" value="UniProtKB-SubCell"/>
</dbReference>
<evidence type="ECO:0000256" key="3">
    <source>
        <dbReference type="ARBA" id="ARBA00022692"/>
    </source>
</evidence>
<dbReference type="Proteomes" id="UP000232587">
    <property type="component" value="Unassembled WGS sequence"/>
</dbReference>
<dbReference type="PANTHER" id="PTHR21716:SF16">
    <property type="entry name" value="BLL1467 PROTEIN"/>
    <property type="match status" value="1"/>
</dbReference>
<keyword evidence="5 6" id="KW-0472">Membrane</keyword>
<dbReference type="InterPro" id="IPR002549">
    <property type="entry name" value="AI-2E-like"/>
</dbReference>
<dbReference type="EMBL" id="PHUF01000004">
    <property type="protein sequence ID" value="PKB14761.1"/>
    <property type="molecule type" value="Genomic_DNA"/>
</dbReference>
<dbReference type="RefSeq" id="WP_100867555.1">
    <property type="nucleotide sequence ID" value="NZ_PHUF01000004.1"/>
</dbReference>
<accession>A0A2N0H747</accession>
<comment type="similarity">
    <text evidence="2">Belongs to the autoinducer-2 exporter (AI-2E) (TC 2.A.86) family.</text>
</comment>
<name>A0A2N0H747_9SPHN</name>
<reference evidence="7 8" key="1">
    <citation type="submission" date="2017-11" db="EMBL/GenBank/DDBJ databases">
        <title>Genomic Encyclopedia of Type Strains, Phase III (KMG-III): the genomes of soil and plant-associated and newly described type strains.</title>
        <authorList>
            <person name="Whitman W."/>
        </authorList>
    </citation>
    <scope>NUCLEOTIDE SEQUENCE [LARGE SCALE GENOMIC DNA]</scope>
    <source>
        <strain evidence="7 8">CGMCC 1.12274</strain>
    </source>
</reference>
<comment type="subcellular location">
    <subcellularLocation>
        <location evidence="1">Membrane</location>
        <topology evidence="1">Multi-pass membrane protein</topology>
    </subcellularLocation>
</comment>
<feature type="transmembrane region" description="Helical" evidence="6">
    <location>
        <begin position="247"/>
        <end position="274"/>
    </location>
</feature>
<feature type="transmembrane region" description="Helical" evidence="6">
    <location>
        <begin position="78"/>
        <end position="99"/>
    </location>
</feature>
<evidence type="ECO:0000256" key="4">
    <source>
        <dbReference type="ARBA" id="ARBA00022989"/>
    </source>
</evidence>
<feature type="transmembrane region" description="Helical" evidence="6">
    <location>
        <begin position="286"/>
        <end position="307"/>
    </location>
</feature>
<dbReference type="PANTHER" id="PTHR21716">
    <property type="entry name" value="TRANSMEMBRANE PROTEIN"/>
    <property type="match status" value="1"/>
</dbReference>
<feature type="transmembrane region" description="Helical" evidence="6">
    <location>
        <begin position="216"/>
        <end position="241"/>
    </location>
</feature>
<keyword evidence="4 6" id="KW-1133">Transmembrane helix</keyword>